<dbReference type="EMBL" id="ADKO01000046">
    <property type="protein sequence ID" value="EFG18463.1"/>
    <property type="molecule type" value="Genomic_DNA"/>
</dbReference>
<gene>
    <name evidence="1" type="ORF">CUU_3903</name>
</gene>
<dbReference type="Proteomes" id="UP000004563">
    <property type="component" value="Unassembled WGS sequence"/>
</dbReference>
<comment type="caution">
    <text evidence="1">The sequence shown here is derived from an EMBL/GenBank/DDBJ whole genome shotgun (WGS) entry which is preliminary data.</text>
</comment>
<organism evidence="1 2">
    <name type="scientific">Phocaeicola vulgatus PC510</name>
    <dbReference type="NCBI Taxonomy" id="702446"/>
    <lineage>
        <taxon>Bacteria</taxon>
        <taxon>Pseudomonadati</taxon>
        <taxon>Bacteroidota</taxon>
        <taxon>Bacteroidia</taxon>
        <taxon>Bacteroidales</taxon>
        <taxon>Bacteroidaceae</taxon>
        <taxon>Phocaeicola</taxon>
    </lineage>
</organism>
<sequence>MICANIDEEGILPMEFYSFTWNIVHILSVLFPYTDNNLYSSCWICIGF</sequence>
<evidence type="ECO:0000313" key="2">
    <source>
        <dbReference type="Proteomes" id="UP000004563"/>
    </source>
</evidence>
<evidence type="ECO:0000313" key="1">
    <source>
        <dbReference type="EMBL" id="EFG18463.1"/>
    </source>
</evidence>
<proteinExistence type="predicted"/>
<dbReference type="AlphaFoldDB" id="D4V6P9"/>
<name>D4V6P9_PHOVU</name>
<reference evidence="1 2" key="1">
    <citation type="journal article" date="2011" name="J. Bacteriol.">
        <title>Draft genome sequence of Bacteroides vulgatus PC510, a strain isolated from human feces.</title>
        <authorList>
            <person name="Cuiv P.O."/>
            <person name="Klaassens E.S."/>
            <person name="Durkin A.S."/>
            <person name="Harkins D.M."/>
            <person name="Foster L."/>
            <person name="McCorrison J."/>
            <person name="Torralba M."/>
            <person name="Nelson K.E."/>
            <person name="Morrison M."/>
        </authorList>
    </citation>
    <scope>NUCLEOTIDE SEQUENCE [LARGE SCALE GENOMIC DNA]</scope>
    <source>
        <strain evidence="1 2">PC510</strain>
    </source>
</reference>
<accession>D4V6P9</accession>
<protein>
    <submittedName>
        <fullName evidence="1">Conserved domain protein</fullName>
    </submittedName>
</protein>